<feature type="transmembrane region" description="Helical" evidence="10">
    <location>
        <begin position="299"/>
        <end position="319"/>
    </location>
</feature>
<feature type="transmembrane region" description="Helical" evidence="10">
    <location>
        <begin position="185"/>
        <end position="205"/>
    </location>
</feature>
<reference evidence="11 12" key="1">
    <citation type="journal article" date="2015" name="Genome Announc.">
        <title>Expanding the biotechnology potential of lactobacilli through comparative genomics of 213 strains and associated genera.</title>
        <authorList>
            <person name="Sun Z."/>
            <person name="Harris H.M."/>
            <person name="McCann A."/>
            <person name="Guo C."/>
            <person name="Argimon S."/>
            <person name="Zhang W."/>
            <person name="Yang X."/>
            <person name="Jeffery I.B."/>
            <person name="Cooney J.C."/>
            <person name="Kagawa T.F."/>
            <person name="Liu W."/>
            <person name="Song Y."/>
            <person name="Salvetti E."/>
            <person name="Wrobel A."/>
            <person name="Rasinkangas P."/>
            <person name="Parkhill J."/>
            <person name="Rea M.C."/>
            <person name="O'Sullivan O."/>
            <person name="Ritari J."/>
            <person name="Douillard F.P."/>
            <person name="Paul Ross R."/>
            <person name="Yang R."/>
            <person name="Briner A.E."/>
            <person name="Felis G.E."/>
            <person name="de Vos W.M."/>
            <person name="Barrangou R."/>
            <person name="Klaenhammer T.R."/>
            <person name="Caufield P.W."/>
            <person name="Cui Y."/>
            <person name="Zhang H."/>
            <person name="O'Toole P.W."/>
        </authorList>
    </citation>
    <scope>NUCLEOTIDE SEQUENCE [LARGE SCALE GENOMIC DNA]</scope>
    <source>
        <strain evidence="11 12">DSM 14421</strain>
    </source>
</reference>
<evidence type="ECO:0000256" key="5">
    <source>
        <dbReference type="ARBA" id="ARBA00023065"/>
    </source>
</evidence>
<evidence type="ECO:0000256" key="4">
    <source>
        <dbReference type="ARBA" id="ARBA00022989"/>
    </source>
</evidence>
<dbReference type="PANTHER" id="PTHR43427:SF6">
    <property type="entry name" value="CHLORIDE CHANNEL PROTEIN CLC-E"/>
    <property type="match status" value="1"/>
</dbReference>
<gene>
    <name evidence="11" type="ORF">FC85_GL002052</name>
</gene>
<evidence type="ECO:0000256" key="10">
    <source>
        <dbReference type="SAM" id="Phobius"/>
    </source>
</evidence>
<keyword evidence="5" id="KW-0406">Ion transport</keyword>
<evidence type="ECO:0000313" key="12">
    <source>
        <dbReference type="Proteomes" id="UP000052013"/>
    </source>
</evidence>
<evidence type="ECO:0000313" key="11">
    <source>
        <dbReference type="EMBL" id="KRL62537.1"/>
    </source>
</evidence>
<feature type="transmembrane region" description="Helical" evidence="10">
    <location>
        <begin position="331"/>
        <end position="349"/>
    </location>
</feature>
<keyword evidence="7" id="KW-0869">Chloride channel</keyword>
<feature type="transmembrane region" description="Helical" evidence="10">
    <location>
        <begin position="225"/>
        <end position="247"/>
    </location>
</feature>
<feature type="transmembrane region" description="Helical" evidence="10">
    <location>
        <begin position="388"/>
        <end position="409"/>
    </location>
</feature>
<dbReference type="InterPro" id="IPR050368">
    <property type="entry name" value="ClC-type_chloride_channel"/>
</dbReference>
<protein>
    <submittedName>
        <fullName evidence="11">Chloride channel protein EriC</fullName>
    </submittedName>
</protein>
<dbReference type="PANTHER" id="PTHR43427">
    <property type="entry name" value="CHLORIDE CHANNEL PROTEIN CLC-E"/>
    <property type="match status" value="1"/>
</dbReference>
<feature type="transmembrane region" description="Helical" evidence="10">
    <location>
        <begin position="153"/>
        <end position="178"/>
    </location>
</feature>
<dbReference type="GO" id="GO:0005254">
    <property type="term" value="F:chloride channel activity"/>
    <property type="evidence" value="ECO:0007669"/>
    <property type="project" value="UniProtKB-KW"/>
</dbReference>
<dbReference type="Proteomes" id="UP000052013">
    <property type="component" value="Unassembled WGS sequence"/>
</dbReference>
<dbReference type="SUPFAM" id="SSF81340">
    <property type="entry name" value="Clc chloride channel"/>
    <property type="match status" value="1"/>
</dbReference>
<keyword evidence="3 10" id="KW-0812">Transmembrane</keyword>
<organism evidence="11 12">
    <name type="scientific">Lentilactobacillus diolivorans DSM 14421</name>
    <dbReference type="NCBI Taxonomy" id="1423739"/>
    <lineage>
        <taxon>Bacteria</taxon>
        <taxon>Bacillati</taxon>
        <taxon>Bacillota</taxon>
        <taxon>Bacilli</taxon>
        <taxon>Lactobacillales</taxon>
        <taxon>Lactobacillaceae</taxon>
        <taxon>Lentilactobacillus</taxon>
    </lineage>
</organism>
<dbReference type="GO" id="GO:0034707">
    <property type="term" value="C:chloride channel complex"/>
    <property type="evidence" value="ECO:0007669"/>
    <property type="project" value="UniProtKB-KW"/>
</dbReference>
<feature type="transmembrane region" description="Helical" evidence="10">
    <location>
        <begin position="97"/>
        <end position="117"/>
    </location>
</feature>
<keyword evidence="8" id="KW-0868">Chloride</keyword>
<evidence type="ECO:0000256" key="2">
    <source>
        <dbReference type="ARBA" id="ARBA00022448"/>
    </source>
</evidence>
<dbReference type="InterPro" id="IPR014743">
    <property type="entry name" value="Cl-channel_core"/>
</dbReference>
<accession>A0A0R1S1K5</accession>
<proteinExistence type="predicted"/>
<dbReference type="EMBL" id="AZEY01000108">
    <property type="protein sequence ID" value="KRL62537.1"/>
    <property type="molecule type" value="Genomic_DNA"/>
</dbReference>
<dbReference type="Gene3D" id="1.10.3080.10">
    <property type="entry name" value="Clc chloride channel"/>
    <property type="match status" value="1"/>
</dbReference>
<keyword evidence="9" id="KW-0407">Ion channel</keyword>
<evidence type="ECO:0000256" key="6">
    <source>
        <dbReference type="ARBA" id="ARBA00023136"/>
    </source>
</evidence>
<sequence>MRKKETIILIISSIVLGLIVGLSSLFLGLLLNFVEHLFLHFEETARYPMGIDVAPGTRLWAVFAGGIISAIIWWILRTKVKPPVTIKTGLSGQNMPAIQTAIHVITQIFYVGTGGSVGRELAPREAGAMIAQKWNDLLLKYHLAVLSKDDVKLLMAAAAGAGFAGVYNAPITGMFFCIEILLKKISFRTVGVSLSMSIIAMLVSSSVRGVEPYYLVGHTNFDATFLPFVIVIAALCGIAGGLFRKAFTWAEKHQTKSNHILWQLPLMALITGVTLTQFPQIMGNGRPLAQMAISTTSNHFILLLLLSGLIKGLVTVLTIRSGAAGGTLTPSIAIGAVIGTIAGMIVAPITTIPVWQFSVLGGCSLLAASQQAPLMALFMIIEVSHLNYSALIPLGLGVIISTGVAKIVLKTTIKSNPL</sequence>
<evidence type="ECO:0000256" key="3">
    <source>
        <dbReference type="ARBA" id="ARBA00022692"/>
    </source>
</evidence>
<keyword evidence="2" id="KW-0813">Transport</keyword>
<dbReference type="RefSeq" id="WP_307726105.1">
    <property type="nucleotide sequence ID" value="NZ_AZEY01000108.1"/>
</dbReference>
<evidence type="ECO:0000256" key="7">
    <source>
        <dbReference type="ARBA" id="ARBA00023173"/>
    </source>
</evidence>
<evidence type="ECO:0000256" key="8">
    <source>
        <dbReference type="ARBA" id="ARBA00023214"/>
    </source>
</evidence>
<name>A0A0R1S1K5_9LACO</name>
<dbReference type="PRINTS" id="PR00762">
    <property type="entry name" value="CLCHANNEL"/>
</dbReference>
<dbReference type="PATRIC" id="fig|1423739.3.peg.2137"/>
<keyword evidence="4 10" id="KW-1133">Transmembrane helix</keyword>
<feature type="transmembrane region" description="Helical" evidence="10">
    <location>
        <begin position="59"/>
        <end position="76"/>
    </location>
</feature>
<keyword evidence="6 10" id="KW-0472">Membrane</keyword>
<comment type="subcellular location">
    <subcellularLocation>
        <location evidence="1">Membrane</location>
        <topology evidence="1">Multi-pass membrane protein</topology>
    </subcellularLocation>
</comment>
<evidence type="ECO:0000256" key="1">
    <source>
        <dbReference type="ARBA" id="ARBA00004141"/>
    </source>
</evidence>
<dbReference type="AlphaFoldDB" id="A0A0R1S1K5"/>
<comment type="caution">
    <text evidence="11">The sequence shown here is derived from an EMBL/GenBank/DDBJ whole genome shotgun (WGS) entry which is preliminary data.</text>
</comment>
<dbReference type="Pfam" id="PF00654">
    <property type="entry name" value="Voltage_CLC"/>
    <property type="match status" value="1"/>
</dbReference>
<dbReference type="InterPro" id="IPR001807">
    <property type="entry name" value="ClC"/>
</dbReference>
<evidence type="ECO:0000256" key="9">
    <source>
        <dbReference type="ARBA" id="ARBA00023303"/>
    </source>
</evidence>
<feature type="transmembrane region" description="Helical" evidence="10">
    <location>
        <begin position="7"/>
        <end position="31"/>
    </location>
</feature>
<feature type="transmembrane region" description="Helical" evidence="10">
    <location>
        <begin position="259"/>
        <end position="279"/>
    </location>
</feature>